<proteinExistence type="predicted"/>
<reference evidence="2" key="1">
    <citation type="submission" date="2014-09" db="EMBL/GenBank/DDBJ databases">
        <authorList>
            <person name="Magalhaes I.L.F."/>
            <person name="Oliveira U."/>
            <person name="Santos F.R."/>
            <person name="Vidigal T.H.D.A."/>
            <person name="Brescovit A.D."/>
            <person name="Santos A.J."/>
        </authorList>
    </citation>
    <scope>NUCLEOTIDE SEQUENCE</scope>
    <source>
        <tissue evidence="2">Shoot tissue taken approximately 20 cm above the soil surface</tissue>
    </source>
</reference>
<dbReference type="AlphaFoldDB" id="A0A0A9EHA4"/>
<protein>
    <submittedName>
        <fullName evidence="2">Uncharacterized protein</fullName>
    </submittedName>
</protein>
<dbReference type="EMBL" id="GBRH01202468">
    <property type="protein sequence ID" value="JAD95427.1"/>
    <property type="molecule type" value="Transcribed_RNA"/>
</dbReference>
<name>A0A0A9EHA4_ARUDO</name>
<keyword evidence="1" id="KW-0732">Signal</keyword>
<evidence type="ECO:0000313" key="2">
    <source>
        <dbReference type="EMBL" id="JAD95427.1"/>
    </source>
</evidence>
<reference evidence="2" key="2">
    <citation type="journal article" date="2015" name="Data Brief">
        <title>Shoot transcriptome of the giant reed, Arundo donax.</title>
        <authorList>
            <person name="Barrero R.A."/>
            <person name="Guerrero F.D."/>
            <person name="Moolhuijzen P."/>
            <person name="Goolsby J.A."/>
            <person name="Tidwell J."/>
            <person name="Bellgard S.E."/>
            <person name="Bellgard M.I."/>
        </authorList>
    </citation>
    <scope>NUCLEOTIDE SEQUENCE</scope>
    <source>
        <tissue evidence="2">Shoot tissue taken approximately 20 cm above the soil surface</tissue>
    </source>
</reference>
<organism evidence="2">
    <name type="scientific">Arundo donax</name>
    <name type="common">Giant reed</name>
    <name type="synonym">Donax arundinaceus</name>
    <dbReference type="NCBI Taxonomy" id="35708"/>
    <lineage>
        <taxon>Eukaryota</taxon>
        <taxon>Viridiplantae</taxon>
        <taxon>Streptophyta</taxon>
        <taxon>Embryophyta</taxon>
        <taxon>Tracheophyta</taxon>
        <taxon>Spermatophyta</taxon>
        <taxon>Magnoliopsida</taxon>
        <taxon>Liliopsida</taxon>
        <taxon>Poales</taxon>
        <taxon>Poaceae</taxon>
        <taxon>PACMAD clade</taxon>
        <taxon>Arundinoideae</taxon>
        <taxon>Arundineae</taxon>
        <taxon>Arundo</taxon>
    </lineage>
</organism>
<feature type="signal peptide" evidence="1">
    <location>
        <begin position="1"/>
        <end position="19"/>
    </location>
</feature>
<sequence>MAAACILELLLYICYLCRLESWPKKCFQIQPLVMSWMAFQL</sequence>
<evidence type="ECO:0000256" key="1">
    <source>
        <dbReference type="SAM" id="SignalP"/>
    </source>
</evidence>
<accession>A0A0A9EHA4</accession>
<feature type="chain" id="PRO_5002045400" evidence="1">
    <location>
        <begin position="20"/>
        <end position="41"/>
    </location>
</feature>